<dbReference type="SUPFAM" id="SSF55729">
    <property type="entry name" value="Acyl-CoA N-acyltransferases (Nat)"/>
    <property type="match status" value="1"/>
</dbReference>
<evidence type="ECO:0000256" key="2">
    <source>
        <dbReference type="ARBA" id="ARBA00022679"/>
    </source>
</evidence>
<dbReference type="EMBL" id="JANHAX010000007">
    <property type="protein sequence ID" value="MDQ2092122.1"/>
    <property type="molecule type" value="Genomic_DNA"/>
</dbReference>
<evidence type="ECO:0000313" key="7">
    <source>
        <dbReference type="EMBL" id="MDQ2092122.1"/>
    </source>
</evidence>
<organism evidence="7 8">
    <name type="scientific">Marimonas arenosa</name>
    <dbReference type="NCBI Taxonomy" id="1795305"/>
    <lineage>
        <taxon>Bacteria</taxon>
        <taxon>Pseudomonadati</taxon>
        <taxon>Pseudomonadota</taxon>
        <taxon>Alphaproteobacteria</taxon>
        <taxon>Rhodobacterales</taxon>
        <taxon>Paracoccaceae</taxon>
        <taxon>Marimonas</taxon>
    </lineage>
</organism>
<dbReference type="Gene3D" id="3.40.630.30">
    <property type="match status" value="1"/>
</dbReference>
<sequence>MLRFIYENDLGPFLKLAHGMYCDRAMQFRDRLGWDVTVNAAREERDQYDRENPLYVIWQNPDGTHGGSLRLLPTTGPTMVNDHFLHLTGGVRIESPVIWECTRFCLSRTSGPQVAAALMLGGGEIMRQFGVEHFVGIFDAPMVRVYSRIGASPDVLGSQGSGRAKTSVGLWDFTPEAHRQVARRAGISPTLVRLWFARSFGHHERAHQSA</sequence>
<comment type="catalytic activity">
    <reaction evidence="6">
        <text>a fatty acyl-[ACP] + S-adenosyl-L-methionine = an N-acyl-L-homoserine lactone + S-methyl-5'-thioadenosine + holo-[ACP] + H(+)</text>
        <dbReference type="Rhea" id="RHEA:10096"/>
        <dbReference type="Rhea" id="RHEA-COMP:9685"/>
        <dbReference type="Rhea" id="RHEA-COMP:14125"/>
        <dbReference type="ChEBI" id="CHEBI:15378"/>
        <dbReference type="ChEBI" id="CHEBI:17509"/>
        <dbReference type="ChEBI" id="CHEBI:55474"/>
        <dbReference type="ChEBI" id="CHEBI:59789"/>
        <dbReference type="ChEBI" id="CHEBI:64479"/>
        <dbReference type="ChEBI" id="CHEBI:138651"/>
        <dbReference type="EC" id="2.3.1.184"/>
    </reaction>
</comment>
<dbReference type="InterPro" id="IPR016181">
    <property type="entry name" value="Acyl_CoA_acyltransferase"/>
</dbReference>
<evidence type="ECO:0000256" key="1">
    <source>
        <dbReference type="ARBA" id="ARBA00022654"/>
    </source>
</evidence>
<keyword evidence="1 5" id="KW-0673">Quorum sensing</keyword>
<evidence type="ECO:0000256" key="6">
    <source>
        <dbReference type="RuleBase" id="RU361135"/>
    </source>
</evidence>
<dbReference type="InterPro" id="IPR001690">
    <property type="entry name" value="Autoind_synthase"/>
</dbReference>
<keyword evidence="4 5" id="KW-0071">Autoinducer synthesis</keyword>
<evidence type="ECO:0000256" key="4">
    <source>
        <dbReference type="ARBA" id="ARBA00022929"/>
    </source>
</evidence>
<proteinExistence type="inferred from homology"/>
<dbReference type="Proteomes" id="UP001226762">
    <property type="component" value="Unassembled WGS sequence"/>
</dbReference>
<dbReference type="PROSITE" id="PS51187">
    <property type="entry name" value="AUTOINDUCER_SYNTH_2"/>
    <property type="match status" value="1"/>
</dbReference>
<keyword evidence="3 6" id="KW-0949">S-adenosyl-L-methionine</keyword>
<dbReference type="GO" id="GO:0009372">
    <property type="term" value="P:quorum sensing"/>
    <property type="evidence" value="ECO:0007669"/>
    <property type="project" value="UniProtKB-UniRule"/>
</dbReference>
<comment type="caution">
    <text evidence="7">The sequence shown here is derived from an EMBL/GenBank/DDBJ whole genome shotgun (WGS) entry which is preliminary data.</text>
</comment>
<dbReference type="PANTHER" id="PTHR39322:SF1">
    <property type="entry name" value="ISOVALERYL-HOMOSERINE LACTONE SYNTHASE"/>
    <property type="match status" value="1"/>
</dbReference>
<gene>
    <name evidence="7" type="ORF">NO357_19645</name>
</gene>
<accession>A0AAE4B6G9</accession>
<reference evidence="7" key="2">
    <citation type="submission" date="2023-02" db="EMBL/GenBank/DDBJ databases">
        <title>'Rhodoalgimonas zhirmunskyi' gen. nov., isolated from a red alga.</title>
        <authorList>
            <person name="Nedashkovskaya O.I."/>
            <person name="Otstavnykh N.Y."/>
            <person name="Bystritskaya E.P."/>
            <person name="Balabanova L.A."/>
            <person name="Isaeva M.P."/>
        </authorList>
    </citation>
    <scope>NUCLEOTIDE SEQUENCE</scope>
    <source>
        <strain evidence="7">KCTC 52189</strain>
    </source>
</reference>
<reference evidence="7" key="1">
    <citation type="submission" date="2022-07" db="EMBL/GenBank/DDBJ databases">
        <authorList>
            <person name="Otstavnykh N."/>
            <person name="Isaeva M."/>
            <person name="Bystritskaya E."/>
        </authorList>
    </citation>
    <scope>NUCLEOTIDE SEQUENCE</scope>
    <source>
        <strain evidence="7">KCTC 52189</strain>
    </source>
</reference>
<dbReference type="PRINTS" id="PR01549">
    <property type="entry name" value="AUTOINDCRSYN"/>
</dbReference>
<dbReference type="GO" id="GO:0061579">
    <property type="term" value="F:N-acyl homoserine lactone synthase activity"/>
    <property type="evidence" value="ECO:0007669"/>
    <property type="project" value="UniProtKB-UniRule"/>
</dbReference>
<evidence type="ECO:0000256" key="3">
    <source>
        <dbReference type="ARBA" id="ARBA00022691"/>
    </source>
</evidence>
<dbReference type="EC" id="2.3.1.184" evidence="6"/>
<protein>
    <recommendedName>
        <fullName evidence="6">Acyl-homoserine-lactone synthase</fullName>
        <ecNumber evidence="6">2.3.1.184</ecNumber>
    </recommendedName>
    <alternativeName>
        <fullName evidence="6">Autoinducer synthesis protein</fullName>
    </alternativeName>
</protein>
<dbReference type="RefSeq" id="WP_306737425.1">
    <property type="nucleotide sequence ID" value="NZ_JANHAX010000007.1"/>
</dbReference>
<dbReference type="PANTHER" id="PTHR39322">
    <property type="entry name" value="ACYL-HOMOSERINE-LACTONE SYNTHASE"/>
    <property type="match status" value="1"/>
</dbReference>
<name>A0AAE4B6G9_9RHOB</name>
<comment type="similarity">
    <text evidence="5 6">Belongs to the autoinducer synthase family.</text>
</comment>
<keyword evidence="2 6" id="KW-0808">Transferase</keyword>
<dbReference type="AlphaFoldDB" id="A0AAE4B6G9"/>
<evidence type="ECO:0000313" key="8">
    <source>
        <dbReference type="Proteomes" id="UP001226762"/>
    </source>
</evidence>
<dbReference type="GO" id="GO:0007165">
    <property type="term" value="P:signal transduction"/>
    <property type="evidence" value="ECO:0007669"/>
    <property type="project" value="TreeGrafter"/>
</dbReference>
<dbReference type="Pfam" id="PF00765">
    <property type="entry name" value="Autoind_synth"/>
    <property type="match status" value="1"/>
</dbReference>
<keyword evidence="8" id="KW-1185">Reference proteome</keyword>
<evidence type="ECO:0000256" key="5">
    <source>
        <dbReference type="PROSITE-ProRule" id="PRU00533"/>
    </source>
</evidence>